<evidence type="ECO:0000256" key="14">
    <source>
        <dbReference type="RuleBase" id="RU362042"/>
    </source>
</evidence>
<dbReference type="Gene3D" id="2.10.109.10">
    <property type="entry name" value="Umud Fragment, subunit A"/>
    <property type="match status" value="1"/>
</dbReference>
<dbReference type="STRING" id="1348114.OM33_06895"/>
<dbReference type="InterPro" id="IPR019757">
    <property type="entry name" value="Pept_S26A_signal_pept_1_Lys-AS"/>
</dbReference>
<keyword evidence="10 13" id="KW-1133">Transmembrane helix</keyword>
<organism evidence="16 17">
    <name type="scientific">Pseudoalteromonas piratica</name>
    <dbReference type="NCBI Taxonomy" id="1348114"/>
    <lineage>
        <taxon>Bacteria</taxon>
        <taxon>Pseudomonadati</taxon>
        <taxon>Pseudomonadota</taxon>
        <taxon>Gammaproteobacteria</taxon>
        <taxon>Alteromonadales</taxon>
        <taxon>Pseudoalteromonadaceae</taxon>
        <taxon>Pseudoalteromonas</taxon>
    </lineage>
</organism>
<comment type="subcellular location">
    <subcellularLocation>
        <location evidence="2">Cell membrane</location>
        <topology evidence="2">Multi-pass membrane protein</topology>
    </subcellularLocation>
    <subcellularLocation>
        <location evidence="14">Membrane</location>
        <topology evidence="14">Multi-pass membrane protein</topology>
    </subcellularLocation>
</comment>
<evidence type="ECO:0000256" key="4">
    <source>
        <dbReference type="ARBA" id="ARBA00013208"/>
    </source>
</evidence>
<dbReference type="Gene3D" id="2.170.230.10">
    <property type="match status" value="1"/>
</dbReference>
<dbReference type="PROSITE" id="PS00760">
    <property type="entry name" value="SPASE_I_2"/>
    <property type="match status" value="1"/>
</dbReference>
<dbReference type="InterPro" id="IPR036286">
    <property type="entry name" value="LexA/Signal_pep-like_sf"/>
</dbReference>
<keyword evidence="11 13" id="KW-0472">Membrane</keyword>
<protein>
    <recommendedName>
        <fullName evidence="5 13">Signal peptidase I</fullName>
        <ecNumber evidence="4 13">3.4.21.89</ecNumber>
    </recommendedName>
</protein>
<dbReference type="Proteomes" id="UP000030341">
    <property type="component" value="Chromosome 1"/>
</dbReference>
<comment type="caution">
    <text evidence="14">Lacks conserved residue(s) required for the propagation of feature annotation.</text>
</comment>
<dbReference type="PRINTS" id="PR00727">
    <property type="entry name" value="LEADERPTASE"/>
</dbReference>
<feature type="active site" evidence="12">
    <location>
        <position position="146"/>
    </location>
</feature>
<dbReference type="PANTHER" id="PTHR43390">
    <property type="entry name" value="SIGNAL PEPTIDASE I"/>
    <property type="match status" value="1"/>
</dbReference>
<evidence type="ECO:0000256" key="7">
    <source>
        <dbReference type="ARBA" id="ARBA00022670"/>
    </source>
</evidence>
<comment type="catalytic activity">
    <reaction evidence="1 13">
        <text>Cleavage of hydrophobic, N-terminal signal or leader sequences from secreted and periplasmic proteins.</text>
        <dbReference type="EC" id="3.4.21.89"/>
    </reaction>
</comment>
<evidence type="ECO:0000256" key="10">
    <source>
        <dbReference type="ARBA" id="ARBA00022989"/>
    </source>
</evidence>
<keyword evidence="9 13" id="KW-0378">Hydrolase</keyword>
<evidence type="ECO:0000313" key="16">
    <source>
        <dbReference type="EMBL" id="AIY64906.1"/>
    </source>
</evidence>
<dbReference type="CDD" id="cd06530">
    <property type="entry name" value="S26_SPase_I"/>
    <property type="match status" value="1"/>
</dbReference>
<dbReference type="HOGENOM" id="CLU_028723_1_1_6"/>
<evidence type="ECO:0000256" key="9">
    <source>
        <dbReference type="ARBA" id="ARBA00022801"/>
    </source>
</evidence>
<keyword evidence="6" id="KW-1003">Cell membrane</keyword>
<dbReference type="InterPro" id="IPR000223">
    <property type="entry name" value="Pept_S26A_signal_pept_1"/>
</dbReference>
<comment type="similarity">
    <text evidence="3 14">Belongs to the peptidase S26 family.</text>
</comment>
<gene>
    <name evidence="16" type="ORF">OM33_06895</name>
</gene>
<evidence type="ECO:0000259" key="15">
    <source>
        <dbReference type="Pfam" id="PF10502"/>
    </source>
</evidence>
<reference evidence="16 17" key="1">
    <citation type="submission" date="2014-11" db="EMBL/GenBank/DDBJ databases">
        <title>Complete Genome Sequence of Pseudoalteromonas sp. Strain OCN003 Isolated from Kaneohe Bay, Oahu, Hawaii.</title>
        <authorList>
            <person name="Beurmann S."/>
            <person name="Videau P."/>
            <person name="Ushijima B."/>
            <person name="Smith A.M."/>
            <person name="Aeby G.S."/>
            <person name="Callahan S.M."/>
            <person name="Belcaid M."/>
        </authorList>
    </citation>
    <scope>NUCLEOTIDE SEQUENCE [LARGE SCALE GENOMIC DNA]</scope>
    <source>
        <strain evidence="16 17">OCN003</strain>
    </source>
</reference>
<keyword evidence="17" id="KW-1185">Reference proteome</keyword>
<dbReference type="EC" id="3.4.21.89" evidence="4 13"/>
<accession>A0A0A7EFR9</accession>
<evidence type="ECO:0000256" key="3">
    <source>
        <dbReference type="ARBA" id="ARBA00009370"/>
    </source>
</evidence>
<evidence type="ECO:0000313" key="17">
    <source>
        <dbReference type="Proteomes" id="UP000030341"/>
    </source>
</evidence>
<dbReference type="GO" id="GO:0005886">
    <property type="term" value="C:plasma membrane"/>
    <property type="evidence" value="ECO:0007669"/>
    <property type="project" value="UniProtKB-SubCell"/>
</dbReference>
<feature type="active site" evidence="12">
    <location>
        <position position="91"/>
    </location>
</feature>
<dbReference type="AlphaFoldDB" id="A0A0A7EFR9"/>
<evidence type="ECO:0000256" key="11">
    <source>
        <dbReference type="ARBA" id="ARBA00023136"/>
    </source>
</evidence>
<dbReference type="PANTHER" id="PTHR43390:SF1">
    <property type="entry name" value="CHLOROPLAST PROCESSING PEPTIDASE"/>
    <property type="match status" value="1"/>
</dbReference>
<dbReference type="NCBIfam" id="TIGR02227">
    <property type="entry name" value="sigpep_I_bact"/>
    <property type="match status" value="1"/>
</dbReference>
<keyword evidence="8 13" id="KW-0812">Transmembrane</keyword>
<dbReference type="GO" id="GO:0006465">
    <property type="term" value="P:signal peptide processing"/>
    <property type="evidence" value="ECO:0007669"/>
    <property type="project" value="InterPro"/>
</dbReference>
<dbReference type="eggNOG" id="COG0681">
    <property type="taxonomic scope" value="Bacteria"/>
</dbReference>
<dbReference type="GO" id="GO:0009003">
    <property type="term" value="F:signal peptidase activity"/>
    <property type="evidence" value="ECO:0007669"/>
    <property type="project" value="UniProtKB-EC"/>
</dbReference>
<dbReference type="SUPFAM" id="SSF51306">
    <property type="entry name" value="LexA/Signal peptidase"/>
    <property type="match status" value="1"/>
</dbReference>
<evidence type="ECO:0000256" key="13">
    <source>
        <dbReference type="RuleBase" id="RU003993"/>
    </source>
</evidence>
<evidence type="ECO:0000256" key="8">
    <source>
        <dbReference type="ARBA" id="ARBA00022692"/>
    </source>
</evidence>
<dbReference type="Pfam" id="PF10502">
    <property type="entry name" value="Peptidase_S26"/>
    <property type="match status" value="1"/>
</dbReference>
<evidence type="ECO:0000256" key="6">
    <source>
        <dbReference type="ARBA" id="ARBA00022475"/>
    </source>
</evidence>
<dbReference type="InterPro" id="IPR019533">
    <property type="entry name" value="Peptidase_S26"/>
</dbReference>
<dbReference type="OrthoDB" id="9815782at2"/>
<dbReference type="NCBIfam" id="NF008114">
    <property type="entry name" value="PRK10861.1"/>
    <property type="match status" value="1"/>
</dbReference>
<dbReference type="GO" id="GO:0004252">
    <property type="term" value="F:serine-type endopeptidase activity"/>
    <property type="evidence" value="ECO:0007669"/>
    <property type="project" value="InterPro"/>
</dbReference>
<evidence type="ECO:0000256" key="2">
    <source>
        <dbReference type="ARBA" id="ARBA00004651"/>
    </source>
</evidence>
<dbReference type="RefSeq" id="WP_038640303.1">
    <property type="nucleotide sequence ID" value="NZ_CP009888.1"/>
</dbReference>
<name>A0A0A7EFR9_9GAMM</name>
<evidence type="ECO:0000256" key="1">
    <source>
        <dbReference type="ARBA" id="ARBA00000677"/>
    </source>
</evidence>
<dbReference type="EMBL" id="CP009888">
    <property type="protein sequence ID" value="AIY64906.1"/>
    <property type="molecule type" value="Genomic_DNA"/>
</dbReference>
<keyword evidence="7 13" id="KW-0645">Protease</keyword>
<proteinExistence type="inferred from homology"/>
<dbReference type="InterPro" id="IPR019766">
    <property type="entry name" value="Sign_pep_all-beta_subdom"/>
</dbReference>
<dbReference type="PROSITE" id="PS00501">
    <property type="entry name" value="SPASE_I_1"/>
    <property type="match status" value="1"/>
</dbReference>
<dbReference type="InterPro" id="IPR019756">
    <property type="entry name" value="Pept_S26A_signal_pept_1_Ser-AS"/>
</dbReference>
<evidence type="ECO:0000256" key="5">
    <source>
        <dbReference type="ARBA" id="ARBA00019232"/>
    </source>
</evidence>
<evidence type="ECO:0000256" key="12">
    <source>
        <dbReference type="PIRSR" id="PIRSR600223-1"/>
    </source>
</evidence>
<feature type="domain" description="Peptidase S26" evidence="15">
    <location>
        <begin position="61"/>
        <end position="282"/>
    </location>
</feature>
<dbReference type="KEGG" id="pseo:OM33_06895"/>
<sequence>MAGYFSIFLVLLTLGSGLIWLIDHLVYAPKRKERIAIAQGSSQVPLTEEVIEQIAPQHSIAETAQSIFPMVAAITIFRSFLYEPFQIPSGSMMPTLLKGDFILVEKYSYGVKDPVWRSQLMDVGTPERGDPFVFKYPEDDKIDFIKRVIGLPGDTIIYRNKEVYIKPKCDAGQTDSQGLTCGQFNKMERELINQGEFSLAGIPQIRATEQLSGLTHDILINPAMPELSGRYYQQAGTAQDEWRVPEGHYFAMGDNRDNSQDSRVWGFVPKENLVGKAVFIWMSFTFSEDEDSLLPSWVPTGVRFERLGKIQ</sequence>
<feature type="transmembrane region" description="Helical" evidence="13">
    <location>
        <begin position="6"/>
        <end position="27"/>
    </location>
</feature>